<evidence type="ECO:0000256" key="4">
    <source>
        <dbReference type="ARBA" id="ARBA00023002"/>
    </source>
</evidence>
<evidence type="ECO:0000256" key="2">
    <source>
        <dbReference type="ARBA" id="ARBA00022630"/>
    </source>
</evidence>
<dbReference type="EMBL" id="MVGC01000245">
    <property type="protein sequence ID" value="RJE21186.1"/>
    <property type="molecule type" value="Genomic_DNA"/>
</dbReference>
<evidence type="ECO:0000256" key="5">
    <source>
        <dbReference type="SAM" id="SignalP"/>
    </source>
</evidence>
<dbReference type="SUPFAM" id="SSF56176">
    <property type="entry name" value="FAD-binding/transporter-associated domain-like"/>
    <property type="match status" value="1"/>
</dbReference>
<proteinExistence type="inferred from homology"/>
<evidence type="ECO:0000313" key="7">
    <source>
        <dbReference type="EMBL" id="RJE21186.1"/>
    </source>
</evidence>
<accession>A0A3A2ZE18</accession>
<comment type="caution">
    <text evidence="7">The sequence shown here is derived from an EMBL/GenBank/DDBJ whole genome shotgun (WGS) entry which is preliminary data.</text>
</comment>
<evidence type="ECO:0000259" key="6">
    <source>
        <dbReference type="PROSITE" id="PS51387"/>
    </source>
</evidence>
<name>A0A3A2ZE18_9EURO</name>
<keyword evidence="8" id="KW-1185">Reference proteome</keyword>
<dbReference type="PANTHER" id="PTHR42973:SF34">
    <property type="entry name" value="FAD BINDING DOMAIN PROTEIN (AFU_ORTHOLOGUE AFUA_3G02770)"/>
    <property type="match status" value="1"/>
</dbReference>
<dbReference type="InterPro" id="IPR016169">
    <property type="entry name" value="FAD-bd_PCMH_sub2"/>
</dbReference>
<dbReference type="STRING" id="2070753.A0A3A2ZE18"/>
<dbReference type="InterPro" id="IPR016167">
    <property type="entry name" value="FAD-bd_PCMH_sub1"/>
</dbReference>
<keyword evidence="3" id="KW-0274">FAD</keyword>
<reference evidence="8" key="1">
    <citation type="submission" date="2017-02" db="EMBL/GenBank/DDBJ databases">
        <authorList>
            <person name="Tafer H."/>
            <person name="Lopandic K."/>
        </authorList>
    </citation>
    <scope>NUCLEOTIDE SEQUENCE [LARGE SCALE GENOMIC DNA]</scope>
    <source>
        <strain evidence="8">CBS 366.77</strain>
    </source>
</reference>
<dbReference type="PROSITE" id="PS51387">
    <property type="entry name" value="FAD_PCMH"/>
    <property type="match status" value="1"/>
</dbReference>
<keyword evidence="5" id="KW-0732">Signal</keyword>
<feature type="chain" id="PRO_5017317031" evidence="5">
    <location>
        <begin position="22"/>
        <end position="537"/>
    </location>
</feature>
<gene>
    <name evidence="7" type="ORF">PHISCL_06462</name>
</gene>
<keyword evidence="4" id="KW-0560">Oxidoreductase</keyword>
<evidence type="ECO:0000256" key="3">
    <source>
        <dbReference type="ARBA" id="ARBA00022827"/>
    </source>
</evidence>
<dbReference type="OrthoDB" id="2151789at2759"/>
<dbReference type="InterPro" id="IPR050416">
    <property type="entry name" value="FAD-linked_Oxidoreductase"/>
</dbReference>
<keyword evidence="2" id="KW-0285">Flavoprotein</keyword>
<dbReference type="Proteomes" id="UP000266188">
    <property type="component" value="Unassembled WGS sequence"/>
</dbReference>
<dbReference type="InterPro" id="IPR006094">
    <property type="entry name" value="Oxid_FAD_bind_N"/>
</dbReference>
<organism evidence="7 8">
    <name type="scientific">Aspergillus sclerotialis</name>
    <dbReference type="NCBI Taxonomy" id="2070753"/>
    <lineage>
        <taxon>Eukaryota</taxon>
        <taxon>Fungi</taxon>
        <taxon>Dikarya</taxon>
        <taxon>Ascomycota</taxon>
        <taxon>Pezizomycotina</taxon>
        <taxon>Eurotiomycetes</taxon>
        <taxon>Eurotiomycetidae</taxon>
        <taxon>Eurotiales</taxon>
        <taxon>Aspergillaceae</taxon>
        <taxon>Aspergillus</taxon>
        <taxon>Aspergillus subgen. Polypaecilum</taxon>
    </lineage>
</organism>
<comment type="similarity">
    <text evidence="1">Belongs to the oxygen-dependent FAD-linked oxidoreductase family.</text>
</comment>
<feature type="domain" description="FAD-binding PCMH-type" evidence="6">
    <location>
        <begin position="99"/>
        <end position="270"/>
    </location>
</feature>
<dbReference type="AlphaFoldDB" id="A0A3A2ZE18"/>
<dbReference type="Gene3D" id="3.30.465.10">
    <property type="match status" value="1"/>
</dbReference>
<feature type="signal peptide" evidence="5">
    <location>
        <begin position="1"/>
        <end position="21"/>
    </location>
</feature>
<protein>
    <submittedName>
        <fullName evidence="7">FAD binding domain protein</fullName>
    </submittedName>
</protein>
<dbReference type="InterPro" id="IPR016166">
    <property type="entry name" value="FAD-bd_PCMH"/>
</dbReference>
<dbReference type="Gene3D" id="3.30.43.10">
    <property type="entry name" value="Uridine Diphospho-n-acetylenolpyruvylglucosamine Reductase, domain 2"/>
    <property type="match status" value="1"/>
</dbReference>
<dbReference type="GO" id="GO:0016491">
    <property type="term" value="F:oxidoreductase activity"/>
    <property type="evidence" value="ECO:0007669"/>
    <property type="project" value="UniProtKB-KW"/>
</dbReference>
<dbReference type="InterPro" id="IPR036318">
    <property type="entry name" value="FAD-bd_PCMH-like_sf"/>
</dbReference>
<evidence type="ECO:0000256" key="1">
    <source>
        <dbReference type="ARBA" id="ARBA00005466"/>
    </source>
</evidence>
<dbReference type="Pfam" id="PF01565">
    <property type="entry name" value="FAD_binding_4"/>
    <property type="match status" value="1"/>
</dbReference>
<evidence type="ECO:0000313" key="8">
    <source>
        <dbReference type="Proteomes" id="UP000266188"/>
    </source>
</evidence>
<sequence length="537" mass="58469">MSLLLQFAAYFAACSLALVQADKSVFEPADFDVAAALGNYGVNTSAIASLEISKEQSTESACLAACGTLTSVFGSHRVLAENTPAYNNFTGSFWSAQQEEVKPRCVFKPAKNTDVSVIVLLSRLTGCPFAARSGGHAAFAGASSSPGGITIWFKDLNEVTLNGDKSVASVEPGNVWGQVYKALEPYGLATLGGRASDIGVGGLTTGGGISYYSNEYGWVLDNVESFEVVTASGQIVTASETKYSDLYWALRGGGNNLGLVTKFNLYTIPSPMMRGGARIFTQDHFSDVLGAFVKVVHDAPRDPYAQYYIAFVSAKGANIASAELTYSKDVADPAIFKPFRSIPAVSDTTSSKTLIEQCDEINSLNPIGLREVYWTVAVQLNEEFANWAVDYFFSVLPQVSHVKGINPALIYQAVTEPMLKNMTKYGGNALGLDPAKGPVHLMHISCWWADTFDDKTIYKFVNDFWDTVIAKAKDMGIYNRWIYMNYASEFQDVIASYGDENKDRLQSVAGKYDPKAVYQTLQPGYFKLNRVPAVFPY</sequence>
<dbReference type="Gene3D" id="3.40.462.20">
    <property type="match status" value="1"/>
</dbReference>
<dbReference type="GO" id="GO:0071949">
    <property type="term" value="F:FAD binding"/>
    <property type="evidence" value="ECO:0007669"/>
    <property type="project" value="InterPro"/>
</dbReference>
<dbReference type="PANTHER" id="PTHR42973">
    <property type="entry name" value="BINDING OXIDOREDUCTASE, PUTATIVE (AFU_ORTHOLOGUE AFUA_1G17690)-RELATED"/>
    <property type="match status" value="1"/>
</dbReference>